<dbReference type="EMBL" id="CM045762">
    <property type="protein sequence ID" value="KAI8012790.1"/>
    <property type="molecule type" value="Genomic_DNA"/>
</dbReference>
<name>A0ACC0HHN1_9ERIC</name>
<sequence length="96" mass="10339">MGAPQASPNVHGPSSPSSFSLHAIPNCTCPPSPYTFSNHTDGNFDSFEGTPSYEYEDPILQGQTAQEVVPVIEFANPNQETQQVPSPQMKTTDTNV</sequence>
<keyword evidence="2" id="KW-1185">Reference proteome</keyword>
<protein>
    <submittedName>
        <fullName evidence="1">Uncharacterized protein</fullName>
    </submittedName>
</protein>
<gene>
    <name evidence="1" type="ORF">LOK49_LG06G00271</name>
</gene>
<dbReference type="Proteomes" id="UP001060215">
    <property type="component" value="Chromosome 5"/>
</dbReference>
<reference evidence="1 2" key="1">
    <citation type="journal article" date="2022" name="Plant J.">
        <title>Chromosome-level genome of Camellia lanceoleosa provides a valuable resource for understanding genome evolution and self-incompatibility.</title>
        <authorList>
            <person name="Gong W."/>
            <person name="Xiao S."/>
            <person name="Wang L."/>
            <person name="Liao Z."/>
            <person name="Chang Y."/>
            <person name="Mo W."/>
            <person name="Hu G."/>
            <person name="Li W."/>
            <person name="Zhao G."/>
            <person name="Zhu H."/>
            <person name="Hu X."/>
            <person name="Ji K."/>
            <person name="Xiang X."/>
            <person name="Song Q."/>
            <person name="Yuan D."/>
            <person name="Jin S."/>
            <person name="Zhang L."/>
        </authorList>
    </citation>
    <scope>NUCLEOTIDE SEQUENCE [LARGE SCALE GENOMIC DNA]</scope>
    <source>
        <strain evidence="1">SQ_2022a</strain>
    </source>
</reference>
<comment type="caution">
    <text evidence="1">The sequence shown here is derived from an EMBL/GenBank/DDBJ whole genome shotgun (WGS) entry which is preliminary data.</text>
</comment>
<accession>A0ACC0HHN1</accession>
<organism evidence="1 2">
    <name type="scientific">Camellia lanceoleosa</name>
    <dbReference type="NCBI Taxonomy" id="1840588"/>
    <lineage>
        <taxon>Eukaryota</taxon>
        <taxon>Viridiplantae</taxon>
        <taxon>Streptophyta</taxon>
        <taxon>Embryophyta</taxon>
        <taxon>Tracheophyta</taxon>
        <taxon>Spermatophyta</taxon>
        <taxon>Magnoliopsida</taxon>
        <taxon>eudicotyledons</taxon>
        <taxon>Gunneridae</taxon>
        <taxon>Pentapetalae</taxon>
        <taxon>asterids</taxon>
        <taxon>Ericales</taxon>
        <taxon>Theaceae</taxon>
        <taxon>Camellia</taxon>
    </lineage>
</organism>
<evidence type="ECO:0000313" key="2">
    <source>
        <dbReference type="Proteomes" id="UP001060215"/>
    </source>
</evidence>
<proteinExistence type="predicted"/>
<evidence type="ECO:0000313" key="1">
    <source>
        <dbReference type="EMBL" id="KAI8012790.1"/>
    </source>
</evidence>